<feature type="domain" description="DUF6362" evidence="1">
    <location>
        <begin position="23"/>
        <end position="118"/>
    </location>
</feature>
<dbReference type="Pfam" id="PF19889">
    <property type="entry name" value="DUF6362"/>
    <property type="match status" value="1"/>
</dbReference>
<dbReference type="SUPFAM" id="SSF88659">
    <property type="entry name" value="Sigma3 and sigma4 domains of RNA polymerase sigma factors"/>
    <property type="match status" value="1"/>
</dbReference>
<reference evidence="2 3" key="1">
    <citation type="submission" date="2020-08" db="EMBL/GenBank/DDBJ databases">
        <title>Genome sequencing of Purple Non-Sulfur Bacteria from various extreme environments.</title>
        <authorList>
            <person name="Mayer M."/>
        </authorList>
    </citation>
    <scope>NUCLEOTIDE SEQUENCE [LARGE SCALE GENOMIC DNA]</scope>
    <source>
        <strain evidence="2 3">JA131</strain>
    </source>
</reference>
<dbReference type="InterPro" id="IPR013324">
    <property type="entry name" value="RNA_pol_sigma_r3/r4-like"/>
</dbReference>
<comment type="caution">
    <text evidence="2">The sequence shown here is derived from an EMBL/GenBank/DDBJ whole genome shotgun (WGS) entry which is preliminary data.</text>
</comment>
<dbReference type="AlphaFoldDB" id="A0A7W6RG03"/>
<dbReference type="InterPro" id="IPR036388">
    <property type="entry name" value="WH-like_DNA-bd_sf"/>
</dbReference>
<dbReference type="Proteomes" id="UP000554286">
    <property type="component" value="Unassembled WGS sequence"/>
</dbReference>
<dbReference type="RefSeq" id="WP_184047280.1">
    <property type="nucleotide sequence ID" value="NZ_JACIGK010000030.1"/>
</dbReference>
<accession>A0A7W6RG03</accession>
<dbReference type="InterPro" id="IPR045942">
    <property type="entry name" value="DUF6362"/>
</dbReference>
<protein>
    <recommendedName>
        <fullName evidence="1">DUF6362 domain-containing protein</fullName>
    </recommendedName>
</protein>
<dbReference type="Gene3D" id="1.10.10.10">
    <property type="entry name" value="Winged helix-like DNA-binding domain superfamily/Winged helix DNA-binding domain"/>
    <property type="match status" value="1"/>
</dbReference>
<evidence type="ECO:0000313" key="2">
    <source>
        <dbReference type="EMBL" id="MBB4267612.1"/>
    </source>
</evidence>
<dbReference type="EMBL" id="JACIGK010000030">
    <property type="protein sequence ID" value="MBB4267612.1"/>
    <property type="molecule type" value="Genomic_DNA"/>
</dbReference>
<organism evidence="2 3">
    <name type="scientific">Roseospira visakhapatnamensis</name>
    <dbReference type="NCBI Taxonomy" id="390880"/>
    <lineage>
        <taxon>Bacteria</taxon>
        <taxon>Pseudomonadati</taxon>
        <taxon>Pseudomonadota</taxon>
        <taxon>Alphaproteobacteria</taxon>
        <taxon>Rhodospirillales</taxon>
        <taxon>Rhodospirillaceae</taxon>
        <taxon>Roseospira</taxon>
    </lineage>
</organism>
<sequence length="147" mass="16792">MSIDAWTPRLVEVYLAEAADTLRRLPEQRVRGFVSAWPEAVCEKWDALGCEDGPTQAGPPSPQAIDRMDRTLLWLRWLEPEEQRIVWARANGHPWKQIAWEHGINRSTAWRRWTHALVALAARLSAQSDATLSRHQDVQHMGPNLVG</sequence>
<gene>
    <name evidence="2" type="ORF">GGD89_003259</name>
</gene>
<name>A0A7W6RG03_9PROT</name>
<keyword evidence="3" id="KW-1185">Reference proteome</keyword>
<evidence type="ECO:0000259" key="1">
    <source>
        <dbReference type="Pfam" id="PF19889"/>
    </source>
</evidence>
<evidence type="ECO:0000313" key="3">
    <source>
        <dbReference type="Proteomes" id="UP000554286"/>
    </source>
</evidence>
<proteinExistence type="predicted"/>